<dbReference type="RefSeq" id="WP_114119955.1">
    <property type="nucleotide sequence ID" value="NZ_QOKT01000027.1"/>
</dbReference>
<dbReference type="NCBIfam" id="NF033897">
    <property type="entry name" value="GUMAP_C"/>
    <property type="match status" value="1"/>
</dbReference>
<evidence type="ECO:0000313" key="4">
    <source>
        <dbReference type="Proteomes" id="UP000253077"/>
    </source>
</evidence>
<feature type="compositionally biased region" description="Basic and acidic residues" evidence="1">
    <location>
        <begin position="779"/>
        <end position="792"/>
    </location>
</feature>
<evidence type="ECO:0000313" key="3">
    <source>
        <dbReference type="EMBL" id="RCJ00628.1"/>
    </source>
</evidence>
<evidence type="ECO:0008006" key="5">
    <source>
        <dbReference type="Google" id="ProtNLM"/>
    </source>
</evidence>
<protein>
    <recommendedName>
        <fullName evidence="5">PDxFFG protein</fullName>
    </recommendedName>
</protein>
<organism evidence="3 4">
    <name type="scientific">Ureaplasma urealyticum</name>
    <name type="common">Ureaplasma urealyticum biotype 2</name>
    <dbReference type="NCBI Taxonomy" id="2130"/>
    <lineage>
        <taxon>Bacteria</taxon>
        <taxon>Bacillati</taxon>
        <taxon>Mycoplasmatota</taxon>
        <taxon>Mycoplasmoidales</taxon>
        <taxon>Mycoplasmoidaceae</taxon>
        <taxon>Ureaplasma</taxon>
    </lineage>
</organism>
<gene>
    <name evidence="3" type="ORF">DSQ42_03395</name>
</gene>
<feature type="region of interest" description="Disordered" evidence="1">
    <location>
        <begin position="760"/>
        <end position="792"/>
    </location>
</feature>
<evidence type="ECO:0000256" key="1">
    <source>
        <dbReference type="SAM" id="MobiDB-lite"/>
    </source>
</evidence>
<keyword evidence="2" id="KW-0472">Membrane</keyword>
<name>A0AAX1QXG4_UREUR</name>
<dbReference type="EMBL" id="QOKT01000027">
    <property type="protein sequence ID" value="RCJ00628.1"/>
    <property type="molecule type" value="Genomic_DNA"/>
</dbReference>
<feature type="transmembrane region" description="Helical" evidence="2">
    <location>
        <begin position="4992"/>
        <end position="5014"/>
    </location>
</feature>
<evidence type="ECO:0000256" key="2">
    <source>
        <dbReference type="SAM" id="Phobius"/>
    </source>
</evidence>
<dbReference type="Proteomes" id="UP000253077">
    <property type="component" value="Unassembled WGS sequence"/>
</dbReference>
<comment type="caution">
    <text evidence="3">The sequence shown here is derived from an EMBL/GenBank/DDBJ whole genome shotgun (WGS) entry which is preliminary data.</text>
</comment>
<sequence length="5023" mass="572963">MAKNSKKKNLIPITTGLVATSVAAIGFGLAKSEQTKSELDFIIENDQQDNEYAAFKQRQSIAKNNTALLLPFNHEILNAYASLCTNLENANDANIVNLDDTKRANALKIAIQRTLNKNLKNGFSNEHVELAQNKFNENDIAVDFVSSNNNVDKFKIKIKNQDIGEFSVPKFSVKVVDSSSMPELYKALVSSYISSLDTKNSINIPRFDIFHKLLNNLNDKNHDKFVVGSIYYKNLIEELVDTQKNNWNDNDNKAFDYLNAKLWYSKKDKALFVYNNNQKRSFIFKNWDAYLNVSDVLSYQDIYTNDDGFNPQGSPFKPINGNLANIKKAFETKYKANTNFKLGNEGITSYTSISDTKTFTTGTEVQYIRYPSKNPQNVINNPNLKYRYWEISDNNGIQYKLFESQPYIHTTGGYIVDLQTTPNSYDPKAKSFYREVQELYDAFGGKKEMTMDKLISINPNNYFLRRFFLLNVNKWESEQKVPRGHLNNNDSRSLSISYTNDNVNTIDNTINDPKNIIFKLINLGNRQGLIVENAVSSNEVWYDNIAGHQVNMFIDDIPNIIDDSKYRAPTFDDYLKYMFSPNYNVLTENNKPTHSLLDYGSNSSYKNKNVKLHEFDKDRMHRQNGWVINQILMAEHGHDGFVNFLNRRIPYALLQPWFFSKYDDLTAEDSQKHFGVIEFSPDDKYAKVHGFVRYRQGVFAPLNPTQEHEYGWNQNHQNNNGGSAIWVWANTNNVGALKDDGLMNTYNTIYGISNAKEIDYNNPNPDLPPPTDSSFGNQHDYHIDKKDNEPAKKKLYDPSTNFDVREGFINSFWLPEVRDWNNNKINVSLAGAKFFIDMFKKRNPNATSDGFNAELIENRYTHKDANNQLKLGVLTGLETIQYYPDFSKIVISDNGYYHDWDSKAKKLVLKRRMKDNKINPMYFVVYAMNNTELGHNIYSAIDLAKANWDKKQAIRNILDNAKDSTNIKGAKIVSKTFHLINPHLGEGKYVDNNGHDVRNISFKNGIKSGDEERNSIVFESKFGDQRQLLIYDFDYYQKAFEDGEKIFGEDIVDFNNFYKGVLNECIDQQTKQIKYIDLPQNGVTATRIKNFIVNKEFKTENNNKSLISNPSHIRIAKVNNKLIINFRTGNYLPGDTPANLLDKTNLYYQEYNILVENLPLYYRDIDVHVNIPELKNLAESQKTFNENILAQLNEKHRDPNNANKITFGPASNPDLVADNISDLVINNIDYDHQIFEILNVKTNQKVKIKATTNLIPQVKYINASASVNNKINNKDYEKDLNYVNSVIYNQVIKLTNDNANPNKGNPVAYINVPTSKSTDANANNIAYQLFREFDETTGNYPSNLDKNSTSAQIRYDANNHLLYLLDYGTTTKKPAALVIRLMPNTIWSANLIDKNKTTLYKNNEGQDLFINKVLENKGDVLKTINQLINNFDQVNNQKYIGGFSLINPRAIAEKQNNLIQIKSDDLVNSNDSTTKRTRSIGLYDHYSYFLNNVDGAELFEDYVKLLETIKHSKNDDNTITNGFKYDLDKNNDLVMINNSNDFNNNVRNKIINGQLSSVEDDKVKIKYVEVTNADGTKFGRFIVKGFISENDELNKVAIYNIDHIPNIVESNETTLTIPTLSEIIANDGDEFKALKTKWSSYSGNNSIYNASTKEITIGLAKFNLDTAIFSVDEKTRKFLIIRDPKTLKTLAVVILKTPLERVIAKNKLYEPEFVVDNHMNLSDAIAKKIMTTIGSSFDDNYNLAGYIYQNECTVHNSINDYQIKNGSQTIHVLDAYTYERNNDANSQGYFSGLEIFKDTNAFKKWSLTITQQFSNLKNNDLAVSQLKAWLNQQTSINYAFKNTNQTHLQIRKYKDKLLLISKIENQPIHLLTINNLPDEILDKSINLEIPSLNELIENHTNLKDELIKRLLKLNNNTTTFRIENRDYNKDQAQFEFDYENNKIVIKQNDQVDIIKCSKNLVSIKYVDANNTKPQGNQTKTTIAFNDLNNAVYISNLYKEIHKAIDYTSNDKGAKLFSNLPADVQLGDVFNFRKQFDELTVDLLFNNKKIFDANSRALTIKYDANHDQLIIKDNDKTPTALVITNCNRYLDNPTLVIPANIATSPSVNLEIKKVLTDTINNIAVSQNNTKRIGYYDVINPIYNYANANELYARIDYQNNVNEQTNSSKPIYLISINKYHEKALGNNLDLTPKTFYQVKKVGLNKFVNYSSLDSEQQQIVQKIFNEAIKNNGKFDDYKDLKFKYIIEEHENHERENCILFSATKKDQANFKEDRTYFFKVCKLVNVVDDNSASLKTPTVNDIIKANFDYNIAFKSKWIKNSNNEYVIGTAKINENNIQIDLADSKDYVIVKDKTKDNNKQIIGYVILKTPIETVRQVSYHEVPPQELQTILKIAKNFLEVNNIAQSREQLYTLKHLLPTEIANFDKNTISVELRPDGSILLFDAKKPSANYLILKDVPKYLEASSFYNLLDLITLSNEQINPVNIFKTKWSVNKRVGGKQVVDPIENQTKTQPHFYVFNEKDHPQQFIYIYDPHLYFTNTINAKDNHNTLKINEQKYRVSALAVGTRKAPLAQLNNEEINKLLTDANWDISDAKIQIFGSKMLVMAKDKNDQNKIKYGLITNLPEVLDPCGLNIPNENQIIYDSLGDVNDALAKMLADEKRTPRDSNGKILIRDEAVDPNQVELIYNTNNGSIKYNLNHVAKEPINPISSLGYYKVVDANTNRARLSHEHSYELIQKIKHDCQINDEGHKLLGDLKNDLYLQEHLPADLDPINSTIEYDLTRNLIIIRGTNKDINNQINNSRLIIKNVPKVVNPYVIGLYTIDDVINNLGDTKKTLEQKWQAINAVNSEKTLGDYTILEPTQISNSLSNNKQVLKIESTITDGDQFKKAPIYLYDPINYVKPIDATAQNVFINKNDLKNILDHSTSEFKDINSQNQLLNNSINMILDANGLIKNQKIKQVRVNNQLVFVISGYTTNNVQKIIILQNLPYIIYTNLDDENNVIKVINVQDLLNVDNNINNQKQRWQAAFAQGFKKQAIANNFMINGNNFGITENSQIQVQINDTNDPVEINVFVTNNNVQKLIGTMVIPLSALPQFKIVNQPQAWANDPLVANEFYNKLNDQTTNSLTSLMNDEAFKTIVPKDFNLQDQVLSIVNDVNNKGLYFFNSTTLVLVNKTIRTINYHDLYTIEDVAKNENDVLVTIKQKLNEILALSDNKRRIGNLNIPLGIDVDRKDKNFNTLFKDDFGRVYIIDQHTYRRGIDASLVFDNYVWLKELITTLSATDSLLNAQALNNQELIKMLKANQLDPNTTMVKLIDIKNTKALMLVANDTSTASVFVITNLPLVVNEKEFNHAFPSITDIIDNNGNIKEAILNKFKNEQNNITINNQQYNIKDLNTIVNKDGSITLVAPQNVRLTIVSNNPLPSVYSEDANENEYLKIYKVTKTILDNDTTATNKSIAYTKVKELAFIKELINRAFAGVNINLDQAIVKYDKATAKLTIYQPTNDHNFGNLLIVNNIPQVIEARSLYTVNEAIDNIDSTETLITNKLKALSLNNQNQFQNFHIANQFIVNKQNNTNYYVSATRDVNDKMRNLFIVDQYQYVNQKIDGSAVFNQINAFANLQKQLKANETNFNKEQILANGLDQQVLNNDEFNKFAQANELFKNNPQLISVPNQNYWIVYADHNIAVINHLPNVVDENDAFEAGKQLPNEFDVIVNNGGNYKRAIINALKNENQQIIVNKQIFNPQIVNIAVNNDNTISFIDPQTLVSVNVVVKTKIPSYQVYDANIHKGFRNLNEVAKLRALLEKIANNQNNNQTIDWNAISQLGILVDENNPIRNTEIYPSSFGEQASFSFIKDQNRLAIKSADSNNPSYIIVNNIQQTIYANVIYNNIDVIENTNSITKTITNILKNLSNNNQISLGSFNLNEPIDIQTLSDRNYLIRDKNENKVYVIDGRIYDQVPIIGENVFDSLKDLYRIKKILGNEKGNLKRFGQLADVHGLIKSKVLTNILVNAKNFDYDNVTVQVINENLYVLEGYDKLAKAKRVVAFVNIPTVVALNDKNRSPFTKVSDDEVAKTNGDVGAAYYNQLVAKAVGEPKTVQIDQKTYPLDEIGVRYLKDGTIQVYKKGLPGEKDLPIISMVEDQDSNEYIIKDAVDGPFFNHENQDKTNINNLINAINDAQPIDPNNDQEKSLKQVLDHNPDLANYLKQNNFDTNNTEASIKYDPINNQFIINDHHNPSKVVIINSVPKVLEAISIYQPQDVLINSNDVTITLNNKLKALAKQHLEFVLGRKYSVKAPFTVSINKASQNVIQDANATTSEITIIEPNKYANDYLDGTTIFNKIKPYKKLFDLLKVKKTLSFAKNEIKSNELINYLKGLNIDLSDAQLVYVNDHIWMLSLPLNQPNNLPNIYGIATIPYVVNQNESIIHFPTDDEVIANKGSIEEAIKQQIKQLKTNNVGNVIIDGKELNPNYVDVQVEEDGTIKILTFDPLKPNIKKLGVAINQDDDNFKKPHYYQQNGQDINHRDTKLIYDLMNKHNISENKNVVQTKLTFLLANEQIKNKLKDNDQLIDLDFDSSLITYNPLLENISISGFTKDHTNKVLMVITAMKNVIYAHELYNSGLVTSNSPVDELMSQLLNPHNRDANNKNIYLIGAIKYRLRDPYYLPLEQKLDNDSIISDADRKQVYVIDKNVYKVASDDERKQIINSNLLDLEKTIAKLNEKPATFINANNLEDQTLLKNLQDNNINLNKAKIAFVNDCLQVVAVNDDGTTSTYSIPKIKNVVSSNYIHIANDRDVIENNAALVSAIKNALNNEKLNPHVNNQGKIRLGNQIINPKTVIVEIEKDQSNKPTGNVLIKKQDPTNLANRVLVAKLLTNKQDHEVVSTNYQGFNGYDLNQSSLADLLRDLNESLQQKNITKTSVEQFKDSIVFKQIVPKSIDLSKTTIEYNNSSHSKLVIRSNNPLNKRVFVVYNLPEPSSKLEANTNNEIKRYGDDRVRIWAPIVATLLAIIVSISGIIIGLKLRKKRKEK</sequence>
<keyword evidence="2" id="KW-0812">Transmembrane</keyword>
<reference evidence="3 4" key="1">
    <citation type="submission" date="2018-07" db="EMBL/GenBank/DDBJ databases">
        <title>Ureaplasma urealyticum 1000 the multidrug-resistant clinical isolate obtained from scrapings of the urogenital tract of a woman with inflammatory diseases of the reproductive organs.</title>
        <authorList>
            <person name="Kolesnikova E.A."/>
            <person name="Alekseeva A.E."/>
            <person name="Brusnigina N.F."/>
            <person name="Makhova M.A."/>
        </authorList>
    </citation>
    <scope>NUCLEOTIDE SEQUENCE [LARGE SCALE GENOMIC DNA]</scope>
    <source>
        <strain evidence="3 4">1000</strain>
    </source>
</reference>
<keyword evidence="2" id="KW-1133">Transmembrane helix</keyword>
<proteinExistence type="predicted"/>
<accession>A0AAX1QXG4</accession>